<feature type="compositionally biased region" description="Basic and acidic residues" evidence="1">
    <location>
        <begin position="20"/>
        <end position="37"/>
    </location>
</feature>
<proteinExistence type="evidence at transcript level"/>
<feature type="region of interest" description="Disordered" evidence="1">
    <location>
        <begin position="1"/>
        <end position="48"/>
    </location>
</feature>
<sequence length="48" mass="5787">MRGRITLPPRSPVDSTAVVRRRESRQQMYEDKRTVERRTRKPRAMAME</sequence>
<dbReference type="EMBL" id="AK221516">
    <property type="protein sequence ID" value="BAD94788.1"/>
    <property type="molecule type" value="mRNA"/>
</dbReference>
<evidence type="ECO:0000256" key="1">
    <source>
        <dbReference type="SAM" id="MobiDB-lite"/>
    </source>
</evidence>
<accession>Q56Y07</accession>
<protein>
    <submittedName>
        <fullName evidence="2">Uncharacterized protein</fullName>
    </submittedName>
</protein>
<feature type="compositionally biased region" description="Basic residues" evidence="1">
    <location>
        <begin position="38"/>
        <end position="48"/>
    </location>
</feature>
<name>Q56Y07_ARATH</name>
<organism evidence="2">
    <name type="scientific">Arabidopsis thaliana</name>
    <name type="common">Mouse-ear cress</name>
    <dbReference type="NCBI Taxonomy" id="3702"/>
    <lineage>
        <taxon>Eukaryota</taxon>
        <taxon>Viridiplantae</taxon>
        <taxon>Streptophyta</taxon>
        <taxon>Embryophyta</taxon>
        <taxon>Tracheophyta</taxon>
        <taxon>Spermatophyta</taxon>
        <taxon>Magnoliopsida</taxon>
        <taxon>eudicotyledons</taxon>
        <taxon>Gunneridae</taxon>
        <taxon>Pentapetalae</taxon>
        <taxon>rosids</taxon>
        <taxon>malvids</taxon>
        <taxon>Brassicales</taxon>
        <taxon>Brassicaceae</taxon>
        <taxon>Camelineae</taxon>
        <taxon>Arabidopsis</taxon>
    </lineage>
</organism>
<dbReference type="AlphaFoldDB" id="Q56Y07"/>
<reference evidence="2" key="1">
    <citation type="submission" date="2005-03" db="EMBL/GenBank/DDBJ databases">
        <title>Large-scale analysis of RIKEN Arabidopsis full-length (RAFL) cDNAs.</title>
        <authorList>
            <person name="Totoki Y."/>
            <person name="Seki M."/>
            <person name="Ishida J."/>
            <person name="Nakajima M."/>
            <person name="Enju A."/>
            <person name="Kamiya A."/>
            <person name="Narusaka M."/>
            <person name="Shin-i T."/>
            <person name="Nakagawa M."/>
            <person name="Sakamoto N."/>
            <person name="Oishi K."/>
            <person name="Kohara Y."/>
            <person name="Kobayashi M."/>
            <person name="Toyoda A."/>
            <person name="Sakaki Y."/>
            <person name="Sakurai T."/>
            <person name="Iida K."/>
            <person name="Akiyama K."/>
            <person name="Satou M."/>
            <person name="Toyoda T."/>
            <person name="Konagaya A."/>
            <person name="Carninci P."/>
            <person name="Kawai J."/>
            <person name="Hayashizaki Y."/>
            <person name="Shinozaki K."/>
        </authorList>
    </citation>
    <scope>NUCLEOTIDE SEQUENCE</scope>
</reference>
<evidence type="ECO:0000313" key="2">
    <source>
        <dbReference type="EMBL" id="BAD94788.1"/>
    </source>
</evidence>